<reference evidence="2" key="2">
    <citation type="submission" date="2023-05" db="EMBL/GenBank/DDBJ databases">
        <authorList>
            <consortium name="Lawrence Berkeley National Laboratory"/>
            <person name="Steindorff A."/>
            <person name="Hensen N."/>
            <person name="Bonometti L."/>
            <person name="Westerberg I."/>
            <person name="Brannstrom I.O."/>
            <person name="Guillou S."/>
            <person name="Cros-Aarteil S."/>
            <person name="Calhoun S."/>
            <person name="Haridas S."/>
            <person name="Kuo A."/>
            <person name="Mondo S."/>
            <person name="Pangilinan J."/>
            <person name="Riley R."/>
            <person name="Labutti K."/>
            <person name="Andreopoulos B."/>
            <person name="Lipzen A."/>
            <person name="Chen C."/>
            <person name="Yanf M."/>
            <person name="Daum C."/>
            <person name="Ng V."/>
            <person name="Clum A."/>
            <person name="Ohm R."/>
            <person name="Martin F."/>
            <person name="Silar P."/>
            <person name="Natvig D."/>
            <person name="Lalanne C."/>
            <person name="Gautier V."/>
            <person name="Ament-Velasquez S.L."/>
            <person name="Kruys A."/>
            <person name="Hutchinson M.I."/>
            <person name="Powell A.J."/>
            <person name="Barry K."/>
            <person name="Miller A.N."/>
            <person name="Grigoriev I.V."/>
            <person name="Debuchy R."/>
            <person name="Gladieux P."/>
            <person name="Thoren M.H."/>
            <person name="Johannesson H."/>
        </authorList>
    </citation>
    <scope>NUCLEOTIDE SEQUENCE</scope>
    <source>
        <strain evidence="2">CBS 757.83</strain>
    </source>
</reference>
<keyword evidence="3" id="KW-1185">Reference proteome</keyword>
<dbReference type="Proteomes" id="UP001305647">
    <property type="component" value="Unassembled WGS sequence"/>
</dbReference>
<reference evidence="2" key="1">
    <citation type="journal article" date="2023" name="Mol. Phylogenet. Evol.">
        <title>Genome-scale phylogeny and comparative genomics of the fungal order Sordariales.</title>
        <authorList>
            <person name="Hensen N."/>
            <person name="Bonometti L."/>
            <person name="Westerberg I."/>
            <person name="Brannstrom I.O."/>
            <person name="Guillou S."/>
            <person name="Cros-Aarteil S."/>
            <person name="Calhoun S."/>
            <person name="Haridas S."/>
            <person name="Kuo A."/>
            <person name="Mondo S."/>
            <person name="Pangilinan J."/>
            <person name="Riley R."/>
            <person name="LaButti K."/>
            <person name="Andreopoulos B."/>
            <person name="Lipzen A."/>
            <person name="Chen C."/>
            <person name="Yan M."/>
            <person name="Daum C."/>
            <person name="Ng V."/>
            <person name="Clum A."/>
            <person name="Steindorff A."/>
            <person name="Ohm R.A."/>
            <person name="Martin F."/>
            <person name="Silar P."/>
            <person name="Natvig D.O."/>
            <person name="Lalanne C."/>
            <person name="Gautier V."/>
            <person name="Ament-Velasquez S.L."/>
            <person name="Kruys A."/>
            <person name="Hutchinson M.I."/>
            <person name="Powell A.J."/>
            <person name="Barry K."/>
            <person name="Miller A.N."/>
            <person name="Grigoriev I.V."/>
            <person name="Debuchy R."/>
            <person name="Gladieux P."/>
            <person name="Hiltunen Thoren M."/>
            <person name="Johannesson H."/>
        </authorList>
    </citation>
    <scope>NUCLEOTIDE SEQUENCE</scope>
    <source>
        <strain evidence="2">CBS 757.83</strain>
    </source>
</reference>
<evidence type="ECO:0008006" key="4">
    <source>
        <dbReference type="Google" id="ProtNLM"/>
    </source>
</evidence>
<gene>
    <name evidence="2" type="ORF">N658DRAFT_214235</name>
</gene>
<sequence length="110" mass="11884">MLIKPLVFSPTLVAFLTSSWTVGPVTVASRQLPAEVRSGHQEKMPLLLEEAIRLLPPSNIGARSHVPLFPSMEYGVVAPYQGSIFEMALSMACVLLMSALAVNSPVHLDI</sequence>
<accession>A0AAN6PVT1</accession>
<evidence type="ECO:0000256" key="1">
    <source>
        <dbReference type="SAM" id="SignalP"/>
    </source>
</evidence>
<evidence type="ECO:0000313" key="3">
    <source>
        <dbReference type="Proteomes" id="UP001305647"/>
    </source>
</evidence>
<protein>
    <recommendedName>
        <fullName evidence="4">Secreted protein</fullName>
    </recommendedName>
</protein>
<comment type="caution">
    <text evidence="2">The sequence shown here is derived from an EMBL/GenBank/DDBJ whole genome shotgun (WGS) entry which is preliminary data.</text>
</comment>
<dbReference type="AlphaFoldDB" id="A0AAN6PVT1"/>
<proteinExistence type="predicted"/>
<dbReference type="EMBL" id="MU863656">
    <property type="protein sequence ID" value="KAK4098708.1"/>
    <property type="molecule type" value="Genomic_DNA"/>
</dbReference>
<keyword evidence="1" id="KW-0732">Signal</keyword>
<evidence type="ECO:0000313" key="2">
    <source>
        <dbReference type="EMBL" id="KAK4098708.1"/>
    </source>
</evidence>
<organism evidence="2 3">
    <name type="scientific">Parathielavia hyrcaniae</name>
    <dbReference type="NCBI Taxonomy" id="113614"/>
    <lineage>
        <taxon>Eukaryota</taxon>
        <taxon>Fungi</taxon>
        <taxon>Dikarya</taxon>
        <taxon>Ascomycota</taxon>
        <taxon>Pezizomycotina</taxon>
        <taxon>Sordariomycetes</taxon>
        <taxon>Sordariomycetidae</taxon>
        <taxon>Sordariales</taxon>
        <taxon>Chaetomiaceae</taxon>
        <taxon>Parathielavia</taxon>
    </lineage>
</organism>
<feature type="signal peptide" evidence="1">
    <location>
        <begin position="1"/>
        <end position="21"/>
    </location>
</feature>
<feature type="chain" id="PRO_5042929788" description="Secreted protein" evidence="1">
    <location>
        <begin position="22"/>
        <end position="110"/>
    </location>
</feature>
<name>A0AAN6PVT1_9PEZI</name>